<sequence>MSFEKEYLEELFIFITRFWNSHGNSLQNHYVSFHSPLLQMSFTVLCVIAGIFVGLFSYWIGKKSLLKTILEISNFSKEVSLGNFKGILNIDSNDEIGEFVSHYNEVMEKLKESILSTKLLAIEINQSMSEQKIATNDLSSNTQKLSEKYEWMNQDTANNSQNLFYSISQFNILCHSMDGLMSQIKELSSAISKLKIISDSAIDRTKKFERRFVYLEDSLISLKSKMDRIRLSSDEITKTVVVVQTISDKINLLSLNAAIESARAGENGRGFAVVSEEISKLATQTGNSLKLIQSLVRENNSEVSMGMEVFQENFNTVNELSQETKRITAEFESLGYEMNQQIENQTNVSKEANESIEISNIIQSYLEKYQNSVETTKRIIDEMGELGTANAASAEELSAASEEIVHITHQLVKNMEYYQF</sequence>
<evidence type="ECO:0000256" key="4">
    <source>
        <dbReference type="SAM" id="Phobius"/>
    </source>
</evidence>
<dbReference type="InterPro" id="IPR003660">
    <property type="entry name" value="HAMP_dom"/>
</dbReference>
<evidence type="ECO:0000313" key="7">
    <source>
        <dbReference type="EMBL" id="TGL05316.1"/>
    </source>
</evidence>
<gene>
    <name evidence="7" type="ORF">EHQ31_00955</name>
</gene>
<dbReference type="Gene3D" id="1.10.287.950">
    <property type="entry name" value="Methyl-accepting chemotaxis protein"/>
    <property type="match status" value="1"/>
</dbReference>
<proteinExistence type="inferred from homology"/>
<dbReference type="Gene3D" id="6.10.340.10">
    <property type="match status" value="1"/>
</dbReference>
<dbReference type="InterPro" id="IPR004089">
    <property type="entry name" value="MCPsignal_dom"/>
</dbReference>
<dbReference type="Pfam" id="PF00015">
    <property type="entry name" value="MCPsignal"/>
    <property type="match status" value="1"/>
</dbReference>
<comment type="similarity">
    <text evidence="2">Belongs to the methyl-accepting chemotaxis (MCP) protein family.</text>
</comment>
<dbReference type="PROSITE" id="PS50111">
    <property type="entry name" value="CHEMOTAXIS_TRANSDUC_2"/>
    <property type="match status" value="1"/>
</dbReference>
<keyword evidence="1 3" id="KW-0807">Transducer</keyword>
<evidence type="ECO:0000256" key="2">
    <source>
        <dbReference type="ARBA" id="ARBA00029447"/>
    </source>
</evidence>
<keyword evidence="4" id="KW-0472">Membrane</keyword>
<dbReference type="SUPFAM" id="SSF58104">
    <property type="entry name" value="Methyl-accepting chemotaxis protein (MCP) signaling domain"/>
    <property type="match status" value="1"/>
</dbReference>
<keyword evidence="4" id="KW-0812">Transmembrane</keyword>
<protein>
    <submittedName>
        <fullName evidence="7">Methyl-accepting chemotaxis protein</fullName>
    </submittedName>
</protein>
<evidence type="ECO:0000256" key="3">
    <source>
        <dbReference type="PROSITE-ProRule" id="PRU00284"/>
    </source>
</evidence>
<feature type="domain" description="HAMP" evidence="6">
    <location>
        <begin position="63"/>
        <end position="115"/>
    </location>
</feature>
<dbReference type="EMBL" id="RQFO01000004">
    <property type="protein sequence ID" value="TGL05316.1"/>
    <property type="molecule type" value="Genomic_DNA"/>
</dbReference>
<evidence type="ECO:0000259" key="6">
    <source>
        <dbReference type="PROSITE" id="PS50885"/>
    </source>
</evidence>
<evidence type="ECO:0000313" key="8">
    <source>
        <dbReference type="Proteomes" id="UP000297465"/>
    </source>
</evidence>
<dbReference type="CDD" id="cd06225">
    <property type="entry name" value="HAMP"/>
    <property type="match status" value="1"/>
</dbReference>
<dbReference type="RefSeq" id="WP_135568698.1">
    <property type="nucleotide sequence ID" value="NZ_RQFN01000011.1"/>
</dbReference>
<comment type="caution">
    <text evidence="7">The sequence shown here is derived from an EMBL/GenBank/DDBJ whole genome shotgun (WGS) entry which is preliminary data.</text>
</comment>
<feature type="domain" description="Methyl-accepting transducer" evidence="5">
    <location>
        <begin position="134"/>
        <end position="405"/>
    </location>
</feature>
<organism evidence="7 8">
    <name type="scientific">Leptospira montravelensis</name>
    <dbReference type="NCBI Taxonomy" id="2484961"/>
    <lineage>
        <taxon>Bacteria</taxon>
        <taxon>Pseudomonadati</taxon>
        <taxon>Spirochaetota</taxon>
        <taxon>Spirochaetia</taxon>
        <taxon>Leptospirales</taxon>
        <taxon>Leptospiraceae</taxon>
        <taxon>Leptospira</taxon>
    </lineage>
</organism>
<accession>A0ABY2LUB3</accession>
<dbReference type="PANTHER" id="PTHR32089:SF112">
    <property type="entry name" value="LYSOZYME-LIKE PROTEIN-RELATED"/>
    <property type="match status" value="1"/>
</dbReference>
<dbReference type="SMART" id="SM00283">
    <property type="entry name" value="MA"/>
    <property type="match status" value="1"/>
</dbReference>
<evidence type="ECO:0000256" key="1">
    <source>
        <dbReference type="ARBA" id="ARBA00023224"/>
    </source>
</evidence>
<dbReference type="Proteomes" id="UP000297465">
    <property type="component" value="Unassembled WGS sequence"/>
</dbReference>
<dbReference type="PANTHER" id="PTHR32089">
    <property type="entry name" value="METHYL-ACCEPTING CHEMOTAXIS PROTEIN MCPB"/>
    <property type="match status" value="1"/>
</dbReference>
<keyword evidence="8" id="KW-1185">Reference proteome</keyword>
<feature type="transmembrane region" description="Helical" evidence="4">
    <location>
        <begin position="37"/>
        <end position="60"/>
    </location>
</feature>
<evidence type="ECO:0000259" key="5">
    <source>
        <dbReference type="PROSITE" id="PS50111"/>
    </source>
</evidence>
<dbReference type="PROSITE" id="PS50885">
    <property type="entry name" value="HAMP"/>
    <property type="match status" value="1"/>
</dbReference>
<keyword evidence="4" id="KW-1133">Transmembrane helix</keyword>
<reference evidence="8" key="1">
    <citation type="journal article" date="2019" name="PLoS Negl. Trop. Dis.">
        <title>Revisiting the worldwide diversity of Leptospira species in the environment.</title>
        <authorList>
            <person name="Vincent A.T."/>
            <person name="Schiettekatte O."/>
            <person name="Bourhy P."/>
            <person name="Veyrier F.J."/>
            <person name="Picardeau M."/>
        </authorList>
    </citation>
    <scope>NUCLEOTIDE SEQUENCE [LARGE SCALE GENOMIC DNA]</scope>
    <source>
        <strain evidence="8">201800278</strain>
    </source>
</reference>
<name>A0ABY2LUB3_9LEPT</name>